<dbReference type="KEGG" id="egl:EGR_01915"/>
<dbReference type="Proteomes" id="UP000019149">
    <property type="component" value="Unassembled WGS sequence"/>
</dbReference>
<organism evidence="1 2">
    <name type="scientific">Echinococcus granulosus</name>
    <name type="common">Hydatid tapeworm</name>
    <dbReference type="NCBI Taxonomy" id="6210"/>
    <lineage>
        <taxon>Eukaryota</taxon>
        <taxon>Metazoa</taxon>
        <taxon>Spiralia</taxon>
        <taxon>Lophotrochozoa</taxon>
        <taxon>Platyhelminthes</taxon>
        <taxon>Cestoda</taxon>
        <taxon>Eucestoda</taxon>
        <taxon>Cyclophyllidea</taxon>
        <taxon>Taeniidae</taxon>
        <taxon>Echinococcus</taxon>
        <taxon>Echinococcus granulosus group</taxon>
    </lineage>
</organism>
<dbReference type="RefSeq" id="XP_024354307.1">
    <property type="nucleotide sequence ID" value="XM_024491164.1"/>
</dbReference>
<name>W6UQZ0_ECHGR</name>
<reference evidence="1 2" key="1">
    <citation type="journal article" date="2013" name="Nat. Genet.">
        <title>The genome of the hydatid tapeworm Echinococcus granulosus.</title>
        <authorList>
            <person name="Zheng H."/>
            <person name="Zhang W."/>
            <person name="Zhang L."/>
            <person name="Zhang Z."/>
            <person name="Li J."/>
            <person name="Lu G."/>
            <person name="Zhu Y."/>
            <person name="Wang Y."/>
            <person name="Huang Y."/>
            <person name="Liu J."/>
            <person name="Kang H."/>
            <person name="Chen J."/>
            <person name="Wang L."/>
            <person name="Chen A."/>
            <person name="Yu S."/>
            <person name="Gao Z."/>
            <person name="Jin L."/>
            <person name="Gu W."/>
            <person name="Wang Z."/>
            <person name="Zhao L."/>
            <person name="Shi B."/>
            <person name="Wen H."/>
            <person name="Lin R."/>
            <person name="Jones M.K."/>
            <person name="Brejova B."/>
            <person name="Vinar T."/>
            <person name="Zhao G."/>
            <person name="McManus D.P."/>
            <person name="Chen Z."/>
            <person name="Zhou Y."/>
            <person name="Wang S."/>
        </authorList>
    </citation>
    <scope>NUCLEOTIDE SEQUENCE [LARGE SCALE GENOMIC DNA]</scope>
</reference>
<keyword evidence="2" id="KW-1185">Reference proteome</keyword>
<sequence length="73" mass="8120">MGRRRSQHYLRRTDNMRARTQIRQLSPNSLMSNPWGSRGTLSLLPPVPALPQSALPTPINSLLSALVISVTKI</sequence>
<proteinExistence type="predicted"/>
<dbReference type="EMBL" id="APAU02000008">
    <property type="protein sequence ID" value="EUB63111.1"/>
    <property type="molecule type" value="Genomic_DNA"/>
</dbReference>
<gene>
    <name evidence="1" type="ORF">EGR_01915</name>
</gene>
<accession>W6UQZ0</accession>
<dbReference type="CTD" id="36337630"/>
<dbReference type="GeneID" id="36337630"/>
<evidence type="ECO:0000313" key="1">
    <source>
        <dbReference type="EMBL" id="EUB63111.1"/>
    </source>
</evidence>
<evidence type="ECO:0000313" key="2">
    <source>
        <dbReference type="Proteomes" id="UP000019149"/>
    </source>
</evidence>
<dbReference type="AlphaFoldDB" id="W6UQZ0"/>
<protein>
    <submittedName>
        <fullName evidence="1">Uncharacterized protein</fullName>
    </submittedName>
</protein>
<comment type="caution">
    <text evidence="1">The sequence shown here is derived from an EMBL/GenBank/DDBJ whole genome shotgun (WGS) entry which is preliminary data.</text>
</comment>